<accession>A0ABP9MJU5</accession>
<proteinExistence type="inferred from homology"/>
<dbReference type="PANTHER" id="PTHR11803">
    <property type="entry name" value="2-IMINOBUTANOATE/2-IMINOPROPANOATE DEAMINASE RIDA"/>
    <property type="match status" value="1"/>
</dbReference>
<sequence>MKKTLAALICASTIMGGAMAENIVRTPAPGNFPISTVVEVPSAVKTYYLSGVVPAKQEDGTFGNTEAQTVSVLKGIEAQLKAKGLEMSDIVKMQVYLVTDPAVGKMDFDGFMKGYSQFFGTEAQPNTPARSAFEVKALYLPEWFVEIEVIAVK</sequence>
<dbReference type="RefSeq" id="WP_077924781.1">
    <property type="nucleotide sequence ID" value="NZ_BAABKE010000002.1"/>
</dbReference>
<name>A0ABP9MJU5_9GAMM</name>
<dbReference type="EMBL" id="BAABKE010000002">
    <property type="protein sequence ID" value="GAA5096421.1"/>
    <property type="molecule type" value="Genomic_DNA"/>
</dbReference>
<dbReference type="Proteomes" id="UP001500631">
    <property type="component" value="Unassembled WGS sequence"/>
</dbReference>
<comment type="similarity">
    <text evidence="1">Belongs to the RutC family.</text>
</comment>
<dbReference type="InterPro" id="IPR006175">
    <property type="entry name" value="YjgF/YER057c/UK114"/>
</dbReference>
<dbReference type="Gene3D" id="3.30.1330.40">
    <property type="entry name" value="RutC-like"/>
    <property type="match status" value="1"/>
</dbReference>
<dbReference type="PROSITE" id="PS01094">
    <property type="entry name" value="UPF0076"/>
    <property type="match status" value="1"/>
</dbReference>
<keyword evidence="2" id="KW-0732">Signal</keyword>
<dbReference type="PANTHER" id="PTHR11803:SF59">
    <property type="entry name" value="ENDORIBONUCLEASE"/>
    <property type="match status" value="1"/>
</dbReference>
<gene>
    <name evidence="3" type="ORF">GCM10023338_06730</name>
</gene>
<organism evidence="3 4">
    <name type="scientific">Wohlfahrtiimonas larvae</name>
    <dbReference type="NCBI Taxonomy" id="1157986"/>
    <lineage>
        <taxon>Bacteria</taxon>
        <taxon>Pseudomonadati</taxon>
        <taxon>Pseudomonadota</taxon>
        <taxon>Gammaproteobacteria</taxon>
        <taxon>Cardiobacteriales</taxon>
        <taxon>Ignatzschineriaceae</taxon>
        <taxon>Wohlfahrtiimonas</taxon>
    </lineage>
</organism>
<evidence type="ECO:0000256" key="2">
    <source>
        <dbReference type="SAM" id="SignalP"/>
    </source>
</evidence>
<dbReference type="SUPFAM" id="SSF55298">
    <property type="entry name" value="YjgF-like"/>
    <property type="match status" value="1"/>
</dbReference>
<keyword evidence="4" id="KW-1185">Reference proteome</keyword>
<dbReference type="Pfam" id="PF01042">
    <property type="entry name" value="Ribonuc_L-PSP"/>
    <property type="match status" value="1"/>
</dbReference>
<evidence type="ECO:0000313" key="4">
    <source>
        <dbReference type="Proteomes" id="UP001500631"/>
    </source>
</evidence>
<reference evidence="4" key="1">
    <citation type="journal article" date="2019" name="Int. J. Syst. Evol. Microbiol.">
        <title>The Global Catalogue of Microorganisms (GCM) 10K type strain sequencing project: providing services to taxonomists for standard genome sequencing and annotation.</title>
        <authorList>
            <consortium name="The Broad Institute Genomics Platform"/>
            <consortium name="The Broad Institute Genome Sequencing Center for Infectious Disease"/>
            <person name="Wu L."/>
            <person name="Ma J."/>
        </authorList>
    </citation>
    <scope>NUCLEOTIDE SEQUENCE [LARGE SCALE GENOMIC DNA]</scope>
    <source>
        <strain evidence="4">JCM 18424</strain>
    </source>
</reference>
<evidence type="ECO:0000256" key="1">
    <source>
        <dbReference type="ARBA" id="ARBA00010552"/>
    </source>
</evidence>
<dbReference type="InterPro" id="IPR019897">
    <property type="entry name" value="RidA_CS"/>
</dbReference>
<dbReference type="CDD" id="cd06151">
    <property type="entry name" value="YjgF_YER057c_UK114_like_3"/>
    <property type="match status" value="1"/>
</dbReference>
<feature type="signal peptide" evidence="2">
    <location>
        <begin position="1"/>
        <end position="20"/>
    </location>
</feature>
<protein>
    <submittedName>
        <fullName evidence="3">RidA family protein</fullName>
    </submittedName>
</protein>
<feature type="chain" id="PRO_5046574756" evidence="2">
    <location>
        <begin position="21"/>
        <end position="153"/>
    </location>
</feature>
<dbReference type="InterPro" id="IPR035959">
    <property type="entry name" value="RutC-like_sf"/>
</dbReference>
<evidence type="ECO:0000313" key="3">
    <source>
        <dbReference type="EMBL" id="GAA5096421.1"/>
    </source>
</evidence>
<comment type="caution">
    <text evidence="3">The sequence shown here is derived from an EMBL/GenBank/DDBJ whole genome shotgun (WGS) entry which is preliminary data.</text>
</comment>